<reference evidence="3 4" key="1">
    <citation type="submission" date="2019-07" db="EMBL/GenBank/DDBJ databases">
        <title>Whole genome shotgun sequence of Methylobacterium haplocladii NBRC 107714.</title>
        <authorList>
            <person name="Hosoyama A."/>
            <person name="Uohara A."/>
            <person name="Ohji S."/>
            <person name="Ichikawa N."/>
        </authorList>
    </citation>
    <scope>NUCLEOTIDE SEQUENCE [LARGE SCALE GENOMIC DNA]</scope>
    <source>
        <strain evidence="3 4">NBRC 107714</strain>
    </source>
</reference>
<dbReference type="GO" id="GO:0005886">
    <property type="term" value="C:plasma membrane"/>
    <property type="evidence" value="ECO:0007669"/>
    <property type="project" value="TreeGrafter"/>
</dbReference>
<name>A0A512IRJ6_9HYPH</name>
<evidence type="ECO:0000256" key="1">
    <source>
        <dbReference type="SAM" id="Coils"/>
    </source>
</evidence>
<keyword evidence="2" id="KW-0812">Transmembrane</keyword>
<comment type="caution">
    <text evidence="3">The sequence shown here is derived from an EMBL/GenBank/DDBJ whole genome shotgun (WGS) entry which is preliminary data.</text>
</comment>
<evidence type="ECO:0000313" key="3">
    <source>
        <dbReference type="EMBL" id="GEP00334.1"/>
    </source>
</evidence>
<evidence type="ECO:0000313" key="4">
    <source>
        <dbReference type="Proteomes" id="UP000321258"/>
    </source>
</evidence>
<feature type="transmembrane region" description="Helical" evidence="2">
    <location>
        <begin position="54"/>
        <end position="78"/>
    </location>
</feature>
<dbReference type="RefSeq" id="WP_147079522.1">
    <property type="nucleotide sequence ID" value="NZ_BJZT01000029.1"/>
</dbReference>
<organism evidence="3 4">
    <name type="scientific">Methylobacterium haplocladii</name>
    <dbReference type="NCBI Taxonomy" id="1176176"/>
    <lineage>
        <taxon>Bacteria</taxon>
        <taxon>Pseudomonadati</taxon>
        <taxon>Pseudomonadota</taxon>
        <taxon>Alphaproteobacteria</taxon>
        <taxon>Hyphomicrobiales</taxon>
        <taxon>Methylobacteriaceae</taxon>
        <taxon>Methylobacterium</taxon>
    </lineage>
</organism>
<feature type="coiled-coil region" evidence="1">
    <location>
        <begin position="198"/>
        <end position="251"/>
    </location>
</feature>
<evidence type="ECO:0000256" key="2">
    <source>
        <dbReference type="SAM" id="Phobius"/>
    </source>
</evidence>
<keyword evidence="2" id="KW-1133">Transmembrane helix</keyword>
<sequence>MTVEIRNPQGQALTTADRSNAVAESLKQMARASRFADRNKGIRSYQSHVRSDPLLPILFVLLCVVPTVVGALYFGLIASDRYVTEARFAIRPAIGGAEKASSDEVGTGNGVPKAMIAQDTIITTNYIESRPMIETIEGMMPVRAMFSREDIDWFSRFKANKPIEKLVKYWHDRVKTNIETGSGIVTLTVEAFDPHESLALTQAVMKESERKVNELSQKLRDDGLAESKRELVHAEERMNKVRFAMRDLRNREGMLDASKTNETNLKIIGELRKARIELQVQLTMSLRDLAPETRRIQDMKAQIANLDENIARIEREATSLDPEKRKVISAAMSQFEAYENERMDAEKYFAKVLAANERARIVAARQIEFFSTVVEPVLAESATQPRRMLMISLIAAGSLAAFACAVMFRKYTA</sequence>
<protein>
    <submittedName>
        <fullName evidence="3">Capsule polysaccharide export protein</fullName>
    </submittedName>
</protein>
<dbReference type="PANTHER" id="PTHR32309">
    <property type="entry name" value="TYROSINE-PROTEIN KINASE"/>
    <property type="match status" value="1"/>
</dbReference>
<dbReference type="EMBL" id="BJZT01000029">
    <property type="protein sequence ID" value="GEP00334.1"/>
    <property type="molecule type" value="Genomic_DNA"/>
</dbReference>
<gene>
    <name evidence="3" type="primary">wcbD_2</name>
    <name evidence="3" type="ORF">MHA02_27210</name>
</gene>
<dbReference type="PANTHER" id="PTHR32309:SF13">
    <property type="entry name" value="FERRIC ENTEROBACTIN TRANSPORT PROTEIN FEPE"/>
    <property type="match status" value="1"/>
</dbReference>
<dbReference type="GO" id="GO:0004713">
    <property type="term" value="F:protein tyrosine kinase activity"/>
    <property type="evidence" value="ECO:0007669"/>
    <property type="project" value="TreeGrafter"/>
</dbReference>
<keyword evidence="1" id="KW-0175">Coiled coil</keyword>
<keyword evidence="4" id="KW-1185">Reference proteome</keyword>
<dbReference type="OrthoDB" id="7800844at2"/>
<dbReference type="Proteomes" id="UP000321258">
    <property type="component" value="Unassembled WGS sequence"/>
</dbReference>
<feature type="transmembrane region" description="Helical" evidence="2">
    <location>
        <begin position="388"/>
        <end position="408"/>
    </location>
</feature>
<dbReference type="AlphaFoldDB" id="A0A512IRJ6"/>
<accession>A0A512IRJ6</accession>
<dbReference type="InterPro" id="IPR050445">
    <property type="entry name" value="Bact_polysacc_biosynth/exp"/>
</dbReference>
<keyword evidence="2" id="KW-0472">Membrane</keyword>
<proteinExistence type="predicted"/>